<protein>
    <submittedName>
        <fullName evidence="2">Uncharacterized protein</fullName>
    </submittedName>
</protein>
<evidence type="ECO:0000313" key="2">
    <source>
        <dbReference type="EMBL" id="MVB11026.1"/>
    </source>
</evidence>
<feature type="transmembrane region" description="Helical" evidence="1">
    <location>
        <begin position="92"/>
        <end position="113"/>
    </location>
</feature>
<dbReference type="AlphaFoldDB" id="A0A6N8HYZ2"/>
<dbReference type="EMBL" id="VWXL01000052">
    <property type="protein sequence ID" value="MVB11026.1"/>
    <property type="molecule type" value="Genomic_DNA"/>
</dbReference>
<keyword evidence="3" id="KW-1185">Reference proteome</keyword>
<feature type="transmembrane region" description="Helical" evidence="1">
    <location>
        <begin position="12"/>
        <end position="32"/>
    </location>
</feature>
<dbReference type="Proteomes" id="UP000469440">
    <property type="component" value="Unassembled WGS sequence"/>
</dbReference>
<sequence length="184" mass="19485">MEKKNLRKTEGLPFTLGIAAGVVLLLETILSFNLSPIITDVTLSSMGLKSSAASSGISGAGLIGTIISFLIVPGIFLLLLILGKNKEKRGSAFAIVWIVIAGLYILSGLFSMLKGGELQQQITAAVDAVMPGGYWIENALSLIGCGLIIASCVVFWRRLHEPPVFDKPESEPQNGETPPSDSNT</sequence>
<comment type="caution">
    <text evidence="2">The sequence shown here is derived from an EMBL/GenBank/DDBJ whole genome shotgun (WGS) entry which is preliminary data.</text>
</comment>
<keyword evidence="1" id="KW-0472">Membrane</keyword>
<feature type="transmembrane region" description="Helical" evidence="1">
    <location>
        <begin position="133"/>
        <end position="156"/>
    </location>
</feature>
<dbReference type="OrthoDB" id="9965036at2"/>
<dbReference type="RefSeq" id="WP_156990370.1">
    <property type="nucleotide sequence ID" value="NZ_VWXL01000052.1"/>
</dbReference>
<evidence type="ECO:0000313" key="3">
    <source>
        <dbReference type="Proteomes" id="UP000469440"/>
    </source>
</evidence>
<evidence type="ECO:0000256" key="1">
    <source>
        <dbReference type="SAM" id="Phobius"/>
    </source>
</evidence>
<gene>
    <name evidence="2" type="ORF">CAFE_17280</name>
</gene>
<name>A0A6N8HYZ2_9FIRM</name>
<proteinExistence type="predicted"/>
<organism evidence="2 3">
    <name type="scientific">Caproicibacter fermentans</name>
    <dbReference type="NCBI Taxonomy" id="2576756"/>
    <lineage>
        <taxon>Bacteria</taxon>
        <taxon>Bacillati</taxon>
        <taxon>Bacillota</taxon>
        <taxon>Clostridia</taxon>
        <taxon>Eubacteriales</taxon>
        <taxon>Acutalibacteraceae</taxon>
        <taxon>Caproicibacter</taxon>
    </lineage>
</organism>
<keyword evidence="1" id="KW-0812">Transmembrane</keyword>
<accession>A0A6N8HYZ2</accession>
<keyword evidence="1" id="KW-1133">Transmembrane helix</keyword>
<feature type="transmembrane region" description="Helical" evidence="1">
    <location>
        <begin position="52"/>
        <end position="80"/>
    </location>
</feature>
<reference evidence="2 3" key="1">
    <citation type="submission" date="2019-09" db="EMBL/GenBank/DDBJ databases">
        <title>Genome sequence of Clostridium sp. EA1.</title>
        <authorList>
            <person name="Poehlein A."/>
            <person name="Bengelsdorf F.R."/>
            <person name="Daniel R."/>
        </authorList>
    </citation>
    <scope>NUCLEOTIDE SEQUENCE [LARGE SCALE GENOMIC DNA]</scope>
    <source>
        <strain evidence="2 3">EA1</strain>
    </source>
</reference>